<proteinExistence type="predicted"/>
<accession>A0AAU9Y4T2</accession>
<sequence length="137" mass="15306">MVFFCTNTCVVHAPAAIVARERAHVLSLLEEVVDFGKLSAVQFVPRGLIRLTFMDPVDKDRLVNQGSVMLDNVEYSVTPSDRPNTLVYVHHYPAEGDDGLLCEEFRCYGKIVSVKHQHFSGRPNLLTGSRILTMSLS</sequence>
<organism evidence="1 2">
    <name type="scientific">Pocillopora meandrina</name>
    <dbReference type="NCBI Taxonomy" id="46732"/>
    <lineage>
        <taxon>Eukaryota</taxon>
        <taxon>Metazoa</taxon>
        <taxon>Cnidaria</taxon>
        <taxon>Anthozoa</taxon>
        <taxon>Hexacorallia</taxon>
        <taxon>Scleractinia</taxon>
        <taxon>Astrocoeniina</taxon>
        <taxon>Pocilloporidae</taxon>
        <taxon>Pocillopora</taxon>
    </lineage>
</organism>
<dbReference type="InterPro" id="IPR035979">
    <property type="entry name" value="RBD_domain_sf"/>
</dbReference>
<dbReference type="GO" id="GO:0003676">
    <property type="term" value="F:nucleic acid binding"/>
    <property type="evidence" value="ECO:0007669"/>
    <property type="project" value="InterPro"/>
</dbReference>
<name>A0AAU9Y4T2_9CNID</name>
<evidence type="ECO:0000313" key="2">
    <source>
        <dbReference type="Proteomes" id="UP001159428"/>
    </source>
</evidence>
<evidence type="ECO:0000313" key="1">
    <source>
        <dbReference type="EMBL" id="CAH3165347.1"/>
    </source>
</evidence>
<dbReference type="AlphaFoldDB" id="A0AAU9Y4T2"/>
<reference evidence="1 2" key="1">
    <citation type="submission" date="2022-05" db="EMBL/GenBank/DDBJ databases">
        <authorList>
            <consortium name="Genoscope - CEA"/>
            <person name="William W."/>
        </authorList>
    </citation>
    <scope>NUCLEOTIDE SEQUENCE [LARGE SCALE GENOMIC DNA]</scope>
</reference>
<dbReference type="EMBL" id="CALNXJ010000116">
    <property type="protein sequence ID" value="CAH3165347.1"/>
    <property type="molecule type" value="Genomic_DNA"/>
</dbReference>
<dbReference type="SUPFAM" id="SSF54928">
    <property type="entry name" value="RNA-binding domain, RBD"/>
    <property type="match status" value="1"/>
</dbReference>
<comment type="caution">
    <text evidence="1">The sequence shown here is derived from an EMBL/GenBank/DDBJ whole genome shotgun (WGS) entry which is preliminary data.</text>
</comment>
<keyword evidence="2" id="KW-1185">Reference proteome</keyword>
<gene>
    <name evidence="1" type="ORF">PMEA_00003447</name>
</gene>
<protein>
    <submittedName>
        <fullName evidence="1">Uncharacterized protein</fullName>
    </submittedName>
</protein>
<dbReference type="Proteomes" id="UP001159428">
    <property type="component" value="Unassembled WGS sequence"/>
</dbReference>